<keyword evidence="1" id="KW-0472">Membrane</keyword>
<evidence type="ECO:0000313" key="7">
    <source>
        <dbReference type="EMBL" id="TCO78085.1"/>
    </source>
</evidence>
<keyword evidence="4" id="KW-0732">Signal</keyword>
<feature type="domain" description="Polypeptide-transport-associated ShlB-type" evidence="6">
    <location>
        <begin position="97"/>
        <end position="157"/>
    </location>
</feature>
<evidence type="ECO:0000256" key="2">
    <source>
        <dbReference type="ARBA" id="ARBA00022692"/>
    </source>
</evidence>
<evidence type="ECO:0000313" key="8">
    <source>
        <dbReference type="Proteomes" id="UP000295765"/>
    </source>
</evidence>
<accession>A0A4R2LFP4</accession>
<evidence type="ECO:0000256" key="1">
    <source>
        <dbReference type="ARBA" id="ARBA00022452"/>
    </source>
</evidence>
<feature type="domain" description="Haemolysin activator HlyB C-terminal" evidence="5">
    <location>
        <begin position="220"/>
        <end position="548"/>
    </location>
</feature>
<dbReference type="AlphaFoldDB" id="A0A4R2LFP4"/>
<evidence type="ECO:0000256" key="4">
    <source>
        <dbReference type="SAM" id="SignalP"/>
    </source>
</evidence>
<proteinExistence type="predicted"/>
<keyword evidence="8" id="KW-1185">Reference proteome</keyword>
<feature type="signal peptide" evidence="4">
    <location>
        <begin position="1"/>
        <end position="24"/>
    </location>
</feature>
<reference evidence="7 8" key="1">
    <citation type="submission" date="2019-03" db="EMBL/GenBank/DDBJ databases">
        <title>Genomic Encyclopedia of Type Strains, Phase IV (KMG-IV): sequencing the most valuable type-strain genomes for metagenomic binning, comparative biology and taxonomic classification.</title>
        <authorList>
            <person name="Goeker M."/>
        </authorList>
    </citation>
    <scope>NUCLEOTIDE SEQUENCE [LARGE SCALE GENOMIC DNA]</scope>
    <source>
        <strain evidence="7 8">DSM 25287</strain>
    </source>
</reference>
<dbReference type="InterPro" id="IPR005565">
    <property type="entry name" value="Hemolysn_activator_HlyB_C"/>
</dbReference>
<dbReference type="InterPro" id="IPR051544">
    <property type="entry name" value="TPS_OM_transporter"/>
</dbReference>
<comment type="caution">
    <text evidence="7">The sequence shown here is derived from an EMBL/GenBank/DDBJ whole genome shotgun (WGS) entry which is preliminary data.</text>
</comment>
<dbReference type="Gene3D" id="2.40.160.50">
    <property type="entry name" value="membrane protein fhac: a member of the omp85/tpsb transporter family"/>
    <property type="match status" value="1"/>
</dbReference>
<evidence type="ECO:0000256" key="3">
    <source>
        <dbReference type="ARBA" id="ARBA00023237"/>
    </source>
</evidence>
<protein>
    <submittedName>
        <fullName evidence="7">Hemolysin activation/secretion protein</fullName>
    </submittedName>
</protein>
<dbReference type="GO" id="GO:0008320">
    <property type="term" value="F:protein transmembrane transporter activity"/>
    <property type="evidence" value="ECO:0007669"/>
    <property type="project" value="TreeGrafter"/>
</dbReference>
<dbReference type="Proteomes" id="UP000295765">
    <property type="component" value="Unassembled WGS sequence"/>
</dbReference>
<keyword evidence="3" id="KW-0998">Cell outer membrane</keyword>
<dbReference type="OrthoDB" id="572300at2"/>
<dbReference type="Pfam" id="PF03865">
    <property type="entry name" value="ShlB"/>
    <property type="match status" value="1"/>
</dbReference>
<dbReference type="InterPro" id="IPR013686">
    <property type="entry name" value="Polypept-transport_assoc_ShlB"/>
</dbReference>
<organism evidence="7 8">
    <name type="scientific">Plasticicumulans lactativorans</name>
    <dbReference type="NCBI Taxonomy" id="1133106"/>
    <lineage>
        <taxon>Bacteria</taxon>
        <taxon>Pseudomonadati</taxon>
        <taxon>Pseudomonadota</taxon>
        <taxon>Gammaproteobacteria</taxon>
        <taxon>Candidatus Competibacteraceae</taxon>
        <taxon>Plasticicumulans</taxon>
    </lineage>
</organism>
<keyword evidence="2" id="KW-0812">Transmembrane</keyword>
<sequence length="585" mass="64202">MDRRRLFTLAYALCAGFDPTAAVAAAPSLPGAATPGGAMPERPALALPEAVPAELYTVPAVPERGSVEAGQLRVPVRAFKLTGAEDHPEQGLRLDEVRELLETARQAKPEGFGIGDLEDVADRVTKLYRERGFIVAQAYVPAQEVKDGEVEIAVLEGRLGRVTVDKGTETGYSDELLRRPFEDSIGQVVHKDRLERGLLLLRDYPGFDGLGIFRSGSRTGETELVVKPQGDRPWIGTVTLDNGGSEVSGEWRLRGDLSWNNPTGAADRLDLSLLQTFDPLNSLFGGFVYQRPIFDAATYWGVDVSHNQYDVGGEFQALGISGISDIAELFVARKFVRSRQQNFTGRLGLARKHAVTEQEDQPDQIDNLSVLSLQLDYDRVDAAGINVAQFRWSHGLPDFLGAMPSDSLDASRKLADGSGVGSDFDKFELHLARVHNLPFAGQQLLLRLDSQYSADPLTSLEQFSMGGPDSVRAYPRAEFLVDKGVFVSAEWSIPAPGFADEPAFRDLKWGQVFQLSLFADYAKGWLNEPLQPSDSPVRLSGAGIGLRFQVPGEWQARLQVATPLGSHDASNDRNPQYFFDFVYNF</sequence>
<dbReference type="EMBL" id="SLWY01000024">
    <property type="protein sequence ID" value="TCO78085.1"/>
    <property type="molecule type" value="Genomic_DNA"/>
</dbReference>
<name>A0A4R2LFP4_9GAMM</name>
<keyword evidence="1" id="KW-1134">Transmembrane beta strand</keyword>
<evidence type="ECO:0000259" key="5">
    <source>
        <dbReference type="Pfam" id="PF03865"/>
    </source>
</evidence>
<dbReference type="PANTHER" id="PTHR34597">
    <property type="entry name" value="SLR1661 PROTEIN"/>
    <property type="match status" value="1"/>
</dbReference>
<dbReference type="GO" id="GO:0098046">
    <property type="term" value="C:type V protein secretion system complex"/>
    <property type="evidence" value="ECO:0007669"/>
    <property type="project" value="TreeGrafter"/>
</dbReference>
<gene>
    <name evidence="7" type="ORF">EV699_1242</name>
</gene>
<dbReference type="Gene3D" id="3.10.20.310">
    <property type="entry name" value="membrane protein fhac"/>
    <property type="match status" value="1"/>
</dbReference>
<dbReference type="RefSeq" id="WP_132545227.1">
    <property type="nucleotide sequence ID" value="NZ_SLWY01000024.1"/>
</dbReference>
<dbReference type="GO" id="GO:0046819">
    <property type="term" value="P:protein secretion by the type V secretion system"/>
    <property type="evidence" value="ECO:0007669"/>
    <property type="project" value="TreeGrafter"/>
</dbReference>
<evidence type="ECO:0000259" key="6">
    <source>
        <dbReference type="Pfam" id="PF08479"/>
    </source>
</evidence>
<dbReference type="PANTHER" id="PTHR34597:SF1">
    <property type="entry name" value="HEME_HEMOPEXIN TRANSPORTER PROTEIN HUXB"/>
    <property type="match status" value="1"/>
</dbReference>
<feature type="chain" id="PRO_5020437250" evidence="4">
    <location>
        <begin position="25"/>
        <end position="585"/>
    </location>
</feature>
<dbReference type="Pfam" id="PF08479">
    <property type="entry name" value="POTRA_2"/>
    <property type="match status" value="1"/>
</dbReference>